<dbReference type="EMBL" id="ML769428">
    <property type="protein sequence ID" value="KAE9403100.1"/>
    <property type="molecule type" value="Genomic_DNA"/>
</dbReference>
<evidence type="ECO:0000313" key="1">
    <source>
        <dbReference type="EMBL" id="KAE9403100.1"/>
    </source>
</evidence>
<accession>A0A6A4HZH3</accession>
<reference evidence="1" key="1">
    <citation type="journal article" date="2019" name="Environ. Microbiol.">
        <title>Fungal ecological strategies reflected in gene transcription - a case study of two litter decomposers.</title>
        <authorList>
            <person name="Barbi F."/>
            <person name="Kohler A."/>
            <person name="Barry K."/>
            <person name="Baskaran P."/>
            <person name="Daum C."/>
            <person name="Fauchery L."/>
            <person name="Ihrmark K."/>
            <person name="Kuo A."/>
            <person name="LaButti K."/>
            <person name="Lipzen A."/>
            <person name="Morin E."/>
            <person name="Grigoriev I.V."/>
            <person name="Henrissat B."/>
            <person name="Lindahl B."/>
            <person name="Martin F."/>
        </authorList>
    </citation>
    <scope>NUCLEOTIDE SEQUENCE</scope>
    <source>
        <strain evidence="1">JB14</strain>
    </source>
</reference>
<dbReference type="AlphaFoldDB" id="A0A6A4HZH3"/>
<organism evidence="1 2">
    <name type="scientific">Gymnopus androsaceus JB14</name>
    <dbReference type="NCBI Taxonomy" id="1447944"/>
    <lineage>
        <taxon>Eukaryota</taxon>
        <taxon>Fungi</taxon>
        <taxon>Dikarya</taxon>
        <taxon>Basidiomycota</taxon>
        <taxon>Agaricomycotina</taxon>
        <taxon>Agaricomycetes</taxon>
        <taxon>Agaricomycetidae</taxon>
        <taxon>Agaricales</taxon>
        <taxon>Marasmiineae</taxon>
        <taxon>Omphalotaceae</taxon>
        <taxon>Gymnopus</taxon>
    </lineage>
</organism>
<gene>
    <name evidence="1" type="ORF">BT96DRAFT_990559</name>
</gene>
<keyword evidence="2" id="KW-1185">Reference proteome</keyword>
<proteinExistence type="predicted"/>
<dbReference type="OrthoDB" id="68611at2759"/>
<sequence length="100" mass="11534">MSFWSTCHFIFTLQEFAREMTMLVDAMERIYAVEEGALRGDDGGRHGRLSGGGQYNPRKAVVFGEEFPESSYLNLVLLDLVSRKLHLMRQIRSKRPRGRI</sequence>
<protein>
    <submittedName>
        <fullName evidence="1">Uncharacterized protein</fullName>
    </submittedName>
</protein>
<dbReference type="Proteomes" id="UP000799118">
    <property type="component" value="Unassembled WGS sequence"/>
</dbReference>
<name>A0A6A4HZH3_9AGAR</name>
<evidence type="ECO:0000313" key="2">
    <source>
        <dbReference type="Proteomes" id="UP000799118"/>
    </source>
</evidence>